<feature type="region of interest" description="Disordered" evidence="1">
    <location>
        <begin position="42"/>
        <end position="65"/>
    </location>
</feature>
<dbReference type="AlphaFoldDB" id="A0A9X2WFM0"/>
<dbReference type="InterPro" id="IPR004714">
    <property type="entry name" value="Cyt_oxidase_maturation_cbb3"/>
</dbReference>
<dbReference type="NCBIfam" id="TIGR00847">
    <property type="entry name" value="ccoS"/>
    <property type="match status" value="1"/>
</dbReference>
<feature type="transmembrane region" description="Helical" evidence="2">
    <location>
        <begin position="6"/>
        <end position="26"/>
    </location>
</feature>
<dbReference type="Proteomes" id="UP001147830">
    <property type="component" value="Unassembled WGS sequence"/>
</dbReference>
<keyword evidence="2" id="KW-0472">Membrane</keyword>
<dbReference type="PANTHER" id="PTHR41532:SF1">
    <property type="entry name" value="FIXS PROTEIN"/>
    <property type="match status" value="1"/>
</dbReference>
<keyword evidence="2" id="KW-1133">Transmembrane helix</keyword>
<dbReference type="PANTHER" id="PTHR41532">
    <property type="entry name" value="FIXS PROTEIN"/>
    <property type="match status" value="1"/>
</dbReference>
<evidence type="ECO:0000256" key="2">
    <source>
        <dbReference type="SAM" id="Phobius"/>
    </source>
</evidence>
<organism evidence="3 4">
    <name type="scientific">Thalassolituus pacificus</name>
    <dbReference type="NCBI Taxonomy" id="2975440"/>
    <lineage>
        <taxon>Bacteria</taxon>
        <taxon>Pseudomonadati</taxon>
        <taxon>Pseudomonadota</taxon>
        <taxon>Gammaproteobacteria</taxon>
        <taxon>Oceanospirillales</taxon>
        <taxon>Oceanospirillaceae</taxon>
        <taxon>Thalassolituus</taxon>
    </lineage>
</organism>
<gene>
    <name evidence="3" type="primary">ccoS</name>
    <name evidence="3" type="ORF">NYR02_10755</name>
</gene>
<reference evidence="3" key="1">
    <citation type="journal article" date="2022" name="Front. Microbiol.">
        <title>Genome-based taxonomic rearrangement of Oceanobacter-related bacteria including the description of Thalassolituus hydrocarbonoclasticus sp. nov. and Thalassolituus pacificus sp. nov. and emended description of the genus Thalassolituus.</title>
        <authorList>
            <person name="Dong C."/>
            <person name="Wei L."/>
            <person name="Wang J."/>
            <person name="Lai Q."/>
            <person name="Huang Z."/>
            <person name="Shao Z."/>
        </authorList>
    </citation>
    <scope>NUCLEOTIDE SEQUENCE</scope>
    <source>
        <strain evidence="3">59MF3M-4</strain>
    </source>
</reference>
<evidence type="ECO:0000256" key="1">
    <source>
        <dbReference type="SAM" id="MobiDB-lite"/>
    </source>
</evidence>
<keyword evidence="2" id="KW-0812">Transmembrane</keyword>
<protein>
    <submittedName>
        <fullName evidence="3">Cbb3-type cytochrome oxidase assembly protein CcoS</fullName>
    </submittedName>
</protein>
<sequence>MDIIYILVPLSLLLIGIAVLIFFWAVKSGQFEDMESPAHRILFDDDEPVSRPRNDTQDDKPSDKP</sequence>
<comment type="caution">
    <text evidence="3">The sequence shown here is derived from an EMBL/GenBank/DDBJ whole genome shotgun (WGS) entry which is preliminary data.</text>
</comment>
<dbReference type="RefSeq" id="WP_260976372.1">
    <property type="nucleotide sequence ID" value="NZ_JAOANI010000019.1"/>
</dbReference>
<reference evidence="3" key="2">
    <citation type="submission" date="2022-08" db="EMBL/GenBank/DDBJ databases">
        <authorList>
            <person name="Dong C."/>
        </authorList>
    </citation>
    <scope>NUCLEOTIDE SEQUENCE</scope>
    <source>
        <strain evidence="3">59MF3M-4</strain>
    </source>
</reference>
<evidence type="ECO:0000313" key="4">
    <source>
        <dbReference type="Proteomes" id="UP001147830"/>
    </source>
</evidence>
<accession>A0A9X2WFM0</accession>
<name>A0A9X2WFM0_9GAMM</name>
<dbReference type="EMBL" id="JAOANI010000019">
    <property type="protein sequence ID" value="MCT7359503.1"/>
    <property type="molecule type" value="Genomic_DNA"/>
</dbReference>
<dbReference type="Pfam" id="PF03597">
    <property type="entry name" value="FixS"/>
    <property type="match status" value="1"/>
</dbReference>
<evidence type="ECO:0000313" key="3">
    <source>
        <dbReference type="EMBL" id="MCT7359503.1"/>
    </source>
</evidence>
<proteinExistence type="predicted"/>
<keyword evidence="4" id="KW-1185">Reference proteome</keyword>